<organism evidence="1 2">
    <name type="scientific">Weissella jogaejeotgali</name>
    <dbReference type="NCBI Taxonomy" id="1631871"/>
    <lineage>
        <taxon>Bacteria</taxon>
        <taxon>Bacillati</taxon>
        <taxon>Bacillota</taxon>
        <taxon>Bacilli</taxon>
        <taxon>Lactobacillales</taxon>
        <taxon>Lactobacillaceae</taxon>
        <taxon>Weissella</taxon>
    </lineage>
</organism>
<dbReference type="SUPFAM" id="SSF54593">
    <property type="entry name" value="Glyoxalase/Bleomycin resistance protein/Dihydroxybiphenyl dioxygenase"/>
    <property type="match status" value="1"/>
</dbReference>
<evidence type="ECO:0000313" key="1">
    <source>
        <dbReference type="EMBL" id="APS42294.1"/>
    </source>
</evidence>
<name>A0A1L6RCL6_9LACO</name>
<evidence type="ECO:0008006" key="3">
    <source>
        <dbReference type="Google" id="ProtNLM"/>
    </source>
</evidence>
<evidence type="ECO:0000313" key="2">
    <source>
        <dbReference type="Proteomes" id="UP000185473"/>
    </source>
</evidence>
<dbReference type="Gene3D" id="3.10.180.10">
    <property type="entry name" value="2,3-Dihydroxybiphenyl 1,2-Dioxygenase, domain 1"/>
    <property type="match status" value="1"/>
</dbReference>
<gene>
    <name evidence="1" type="ORF">FOL01_1435</name>
</gene>
<dbReference type="InterPro" id="IPR029068">
    <property type="entry name" value="Glyas_Bleomycin-R_OHBP_Dase"/>
</dbReference>
<proteinExistence type="predicted"/>
<sequence>MRVRKFSPLQIPAKIVPNTVRFYREVFDLPTEFGINESRHLFFDQKAIVFNEEPDADPITVQVVVRDHREAVENHFINYEVKESKPATESDDGRHVIFYLDDIDGNHIEVIANK</sequence>
<keyword evidence="2" id="KW-1185">Reference proteome</keyword>
<dbReference type="OrthoDB" id="9802805at2"/>
<accession>A0A1L6RCL6</accession>
<dbReference type="KEGG" id="wjo:FOL01_1435"/>
<dbReference type="STRING" id="1631871.FOL01_1435"/>
<protein>
    <recommendedName>
        <fullName evidence="3">Lactoylglutathione lyase</fullName>
    </recommendedName>
</protein>
<dbReference type="RefSeq" id="WP_075270045.1">
    <property type="nucleotide sequence ID" value="NZ_CP014332.1"/>
</dbReference>
<dbReference type="EMBL" id="CP014332">
    <property type="protein sequence ID" value="APS42294.1"/>
    <property type="molecule type" value="Genomic_DNA"/>
</dbReference>
<reference evidence="1 2" key="1">
    <citation type="submission" date="2016-02" db="EMBL/GenBank/DDBJ databases">
        <title>Complete Genome Sequence of Weissella jogaejeotgali FOL01.</title>
        <authorList>
            <person name="Lee J.-H."/>
            <person name="Ku H.-J."/>
        </authorList>
    </citation>
    <scope>NUCLEOTIDE SEQUENCE [LARGE SCALE GENOMIC DNA]</scope>
    <source>
        <strain evidence="1 2">FOL01</strain>
    </source>
</reference>
<dbReference type="Proteomes" id="UP000185473">
    <property type="component" value="Chromosome"/>
</dbReference>
<dbReference type="AlphaFoldDB" id="A0A1L6RCL6"/>